<comment type="caution">
    <text evidence="5">The sequence shown here is derived from an EMBL/GenBank/DDBJ whole genome shotgun (WGS) entry which is preliminary data.</text>
</comment>
<name>A0A3N6MUQ1_NATCH</name>
<keyword evidence="2" id="KW-0472">Membrane</keyword>
<dbReference type="OrthoDB" id="27885at2157"/>
<dbReference type="AlphaFoldDB" id="A0A3N6MUQ1"/>
<dbReference type="EMBL" id="REFZ01000014">
    <property type="protein sequence ID" value="RQG98586.1"/>
    <property type="molecule type" value="Genomic_DNA"/>
</dbReference>
<sequence length="346" mass="38133">MKVRFGLLVFLFATGLLIGLVPSVAAGSPQGTEAPAMEPDEIDADEVRMDIALEDDGSAEWTIEFWVQLDDDDSTDAFESLERDIEEDPDEYTQEFADRIDGTVATASDATNREMTADSFSVSTERQSFGREYGVVRYSFQWHGFASSEGGELQAGDAIEGIYIDDGTRLLISWPEEYDLTSVTPDSDDQRDRAVIWHGGETDFVSGEPRIVVSTTGTGLSWPLIAGSVGAIGVITGLAVWWFRTRTGDADDGLAGSDPQPVAEPEAPEPEESLLSNEEQVMQLVEENGDRMKQKRVVEELGWTDAKTSKVVSKLREEGELESFRIGRENVLRIPEEEAEKASHHE</sequence>
<feature type="transmembrane region" description="Helical" evidence="2">
    <location>
        <begin position="220"/>
        <end position="243"/>
    </location>
</feature>
<dbReference type="Pfam" id="PF24036">
    <property type="entry name" value="DUF7345"/>
    <property type="match status" value="1"/>
</dbReference>
<feature type="domain" description="DUF7345" evidence="4">
    <location>
        <begin position="51"/>
        <end position="178"/>
    </location>
</feature>
<keyword evidence="2" id="KW-1133">Transmembrane helix</keyword>
<proteinExistence type="predicted"/>
<dbReference type="InterPro" id="IPR055767">
    <property type="entry name" value="DUF7343"/>
</dbReference>
<dbReference type="InterPro" id="IPR055769">
    <property type="entry name" value="DUF7345"/>
</dbReference>
<evidence type="ECO:0000259" key="4">
    <source>
        <dbReference type="Pfam" id="PF24036"/>
    </source>
</evidence>
<evidence type="ECO:0000256" key="2">
    <source>
        <dbReference type="SAM" id="Phobius"/>
    </source>
</evidence>
<dbReference type="Proteomes" id="UP000281431">
    <property type="component" value="Unassembled WGS sequence"/>
</dbReference>
<feature type="domain" description="DUF7343" evidence="3">
    <location>
        <begin position="274"/>
        <end position="335"/>
    </location>
</feature>
<dbReference type="InterPro" id="IPR036390">
    <property type="entry name" value="WH_DNA-bd_sf"/>
</dbReference>
<keyword evidence="2" id="KW-0812">Transmembrane</keyword>
<gene>
    <name evidence="5" type="ORF">EA472_17445</name>
</gene>
<feature type="region of interest" description="Disordered" evidence="1">
    <location>
        <begin position="251"/>
        <end position="275"/>
    </location>
</feature>
<evidence type="ECO:0000313" key="5">
    <source>
        <dbReference type="EMBL" id="RQG98586.1"/>
    </source>
</evidence>
<evidence type="ECO:0008006" key="7">
    <source>
        <dbReference type="Google" id="ProtNLM"/>
    </source>
</evidence>
<evidence type="ECO:0000313" key="6">
    <source>
        <dbReference type="Proteomes" id="UP000281431"/>
    </source>
</evidence>
<organism evidence="5 6">
    <name type="scientific">Natrarchaeobius chitinivorans</name>
    <dbReference type="NCBI Taxonomy" id="1679083"/>
    <lineage>
        <taxon>Archaea</taxon>
        <taxon>Methanobacteriati</taxon>
        <taxon>Methanobacteriota</taxon>
        <taxon>Stenosarchaea group</taxon>
        <taxon>Halobacteria</taxon>
        <taxon>Halobacteriales</taxon>
        <taxon>Natrialbaceae</taxon>
        <taxon>Natrarchaeobius</taxon>
    </lineage>
</organism>
<protein>
    <recommendedName>
        <fullName evidence="7">HTH iclR-type domain-containing protein</fullName>
    </recommendedName>
</protein>
<dbReference type="SUPFAM" id="SSF46785">
    <property type="entry name" value="Winged helix' DNA-binding domain"/>
    <property type="match status" value="1"/>
</dbReference>
<reference evidence="5 6" key="1">
    <citation type="submission" date="2018-10" db="EMBL/GenBank/DDBJ databases">
        <title>Natrarchaeobius chitinivorans gen. nov., sp. nov., and Natrarchaeobius haloalkaliphilus sp. nov., alkaliphilic, chitin-utilizing haloarchaea from hypersaline alkaline lakes.</title>
        <authorList>
            <person name="Sorokin D.Y."/>
            <person name="Elcheninov A.G."/>
            <person name="Kostrikina N.A."/>
            <person name="Bale N.J."/>
            <person name="Sinninghe Damste J.S."/>
            <person name="Khijniak T.V."/>
            <person name="Kublanov I.V."/>
            <person name="Toshchakov S.V."/>
        </authorList>
    </citation>
    <scope>NUCLEOTIDE SEQUENCE [LARGE SCALE GENOMIC DNA]</scope>
    <source>
        <strain evidence="5 6">AArcht7</strain>
    </source>
</reference>
<evidence type="ECO:0000256" key="1">
    <source>
        <dbReference type="SAM" id="MobiDB-lite"/>
    </source>
</evidence>
<accession>A0A3N6MUQ1</accession>
<dbReference type="Pfam" id="PF24034">
    <property type="entry name" value="DUF7343"/>
    <property type="match status" value="1"/>
</dbReference>
<evidence type="ECO:0000259" key="3">
    <source>
        <dbReference type="Pfam" id="PF24034"/>
    </source>
</evidence>
<keyword evidence="6" id="KW-1185">Reference proteome</keyword>